<gene>
    <name evidence="2" type="ORF">NQF64_02410</name>
</gene>
<feature type="domain" description="TraI-like middle" evidence="1">
    <location>
        <begin position="9"/>
        <end position="75"/>
    </location>
</feature>
<evidence type="ECO:0000259" key="1">
    <source>
        <dbReference type="Pfam" id="PF22863"/>
    </source>
</evidence>
<evidence type="ECO:0000313" key="2">
    <source>
        <dbReference type="EMBL" id="MCX5614101.1"/>
    </source>
</evidence>
<evidence type="ECO:0000313" key="3">
    <source>
        <dbReference type="Proteomes" id="UP001165648"/>
    </source>
</evidence>
<proteinExistence type="predicted"/>
<dbReference type="Proteomes" id="UP001165648">
    <property type="component" value="Unassembled WGS sequence"/>
</dbReference>
<keyword evidence="3" id="KW-1185">Reference proteome</keyword>
<dbReference type="EMBL" id="JANIDW010000001">
    <property type="protein sequence ID" value="MCX5614101.1"/>
    <property type="molecule type" value="Genomic_DNA"/>
</dbReference>
<organism evidence="2 3">
    <name type="scientific">Bombella saccharophila</name>
    <dbReference type="NCBI Taxonomy" id="2967338"/>
    <lineage>
        <taxon>Bacteria</taxon>
        <taxon>Pseudomonadati</taxon>
        <taxon>Pseudomonadota</taxon>
        <taxon>Alphaproteobacteria</taxon>
        <taxon>Acetobacterales</taxon>
        <taxon>Acetobacteraceae</taxon>
        <taxon>Bombella</taxon>
    </lineage>
</organism>
<sequence length="128" mass="14800">MASAEHLARTRLAPLTEKASSWAELHALFRKKGATFKRKGRGLVIMLEGQAVKAGVMGRTFSRVALRKRFGAFEEGIFSRPLDRADMLFACRKDSEAQKEMQCRAWYSERNRLYRFTLSKQLAEIRDW</sequence>
<dbReference type="Pfam" id="PF22863">
    <property type="entry name" value="TraI_middle"/>
    <property type="match status" value="1"/>
</dbReference>
<dbReference type="InterPro" id="IPR054462">
    <property type="entry name" value="TraI_M"/>
</dbReference>
<accession>A0ABT3W5G5</accession>
<protein>
    <recommendedName>
        <fullName evidence="1">TraI-like middle domain-containing protein</fullName>
    </recommendedName>
</protein>
<comment type="caution">
    <text evidence="2">The sequence shown here is derived from an EMBL/GenBank/DDBJ whole genome shotgun (WGS) entry which is preliminary data.</text>
</comment>
<reference evidence="2 3" key="1">
    <citation type="submission" date="2022-07" db="EMBL/GenBank/DDBJ databases">
        <title>Bombella genomes.</title>
        <authorList>
            <person name="Harer L."/>
            <person name="Styblova S."/>
            <person name="Ehrmann M."/>
        </authorList>
    </citation>
    <scope>NUCLEOTIDE SEQUENCE [LARGE SCALE GENOMIC DNA]</scope>
    <source>
        <strain evidence="2 3">TMW 2.2558</strain>
    </source>
</reference>
<name>A0ABT3W5G5_9PROT</name>